<evidence type="ECO:0000313" key="8">
    <source>
        <dbReference type="Proteomes" id="UP000419144"/>
    </source>
</evidence>
<dbReference type="OrthoDB" id="1630758at2759"/>
<dbReference type="PROSITE" id="PS50089">
    <property type="entry name" value="ZF_RING_2"/>
    <property type="match status" value="1"/>
</dbReference>
<feature type="compositionally biased region" description="Polar residues" evidence="5">
    <location>
        <begin position="172"/>
        <end position="196"/>
    </location>
</feature>
<evidence type="ECO:0000256" key="3">
    <source>
        <dbReference type="ARBA" id="ARBA00022833"/>
    </source>
</evidence>
<gene>
    <name evidence="7" type="ORF">LtaPh_3507800</name>
</gene>
<protein>
    <submittedName>
        <fullName evidence="7">Ring finger protein, conserved</fullName>
    </submittedName>
</protein>
<sequence>MLTQLKASQPAQRPPDHQDGKTTDAPPSRRPSPMTFANFSFTQFFAALDEAAAEEQSATADVTATAPVTVTSASSAVPSESITHMAKTLPNTATLSLHDCVLLKLSLTCALCGRLLRHRPAAIETCGHCFCYACINNALENGCVPRRTEWPWSTLEKEVNTAELRWSAATVVPTSEKSSRGSTAAATPGSAPQANEETADGHPNCHEVQLETPLGPRVARPMDAQPSRHPRKLRKVRQMCPLCLGPAFKWMLVPLQRLADLCNALHLAYPGLEGALGQLTTKMPDSAASITESRAVSANRDEAGGQIHSELQWHARPASDSSDLIAAAFTPRLSVPGAQDWRSSQDEEAERRCRRRSGGPRKEITFAADIASRVPHISAQVAADAQPTANETFDPVSEARCVAHSAGVEAIEEEMSNSAEAEEEDSVAGAEMASVLQLSADLIPSPSGIFVSAFPAATTQTSCHTVSPSSKQRVAELNAPNRTPLLREEVLGHSPTDANEDGDTQKSGKGGVDAVVRLDSTPADQNAKDKQGTAVAAANASAPQVLFPFLAAARHHCLLLDTVSTLSDKRSALYQVATSPTRTKEADGVLPPSAWPPTPLGGIDAILRGSASSTSGWSVVWDGVNETKSDNSSGSDEGCPATLALACTCTYSTVRAAEGGQELAFPEEKNGSSGIDREQRCPALTGAFSGVSRHTGTDGVASVHMQDVWELHTALIRRHPQLSPCFAVLRYGRVRWQTDVATEDDDSESAFDSACDGAPHPLPPILCVVGHYPQQPLASCRRDPSGLRLLPMLTPTACTALVLGVPCMDMAWVASPTSLTWRAHAVSGWQTSTTVADSASSPFESERQRPNAFQDILERLAGASRASSQPQRLAEPLPASWMATTQRALSAHLHPTAQASDTQNGVGSTVAHTAADAYLFFLLPDGATWQLGEMLYRQWIHEELRPSEQAKKAPSLVRTPLVSLSRKRRRDGVHVSGVTCGVDSWSSTDGHPQRAWRRLLLVAGGAAVELSWTLFEALVATAASFEGGDSGVEGQTTTDMESLVNSLTSHLRHRRTSGTHNLWVHVDVAECSRESSPSPQSAASPIESHGAQHTFFLLYSMAVARDVFAQLVAENEVHGKSSSGDHGAVRTRAYLQRFKVFLDRLAALVALVAAPVVPRSSSLYDGTSHRQEARPSSWLLENIAQGCCSAGSSVENSALSQAQGTFSDVSASCIITGEAPSSGDWAMRQLNAGSFSTGKCGADGEWQVEGGAFPSLQRAGVYRSLIYADTP</sequence>
<accession>A0A640KU74</accession>
<dbReference type="AlphaFoldDB" id="A0A640KU74"/>
<dbReference type="InterPro" id="IPR001841">
    <property type="entry name" value="Znf_RING"/>
</dbReference>
<feature type="region of interest" description="Disordered" evidence="5">
    <location>
        <begin position="170"/>
        <end position="232"/>
    </location>
</feature>
<dbReference type="SMART" id="SM00184">
    <property type="entry name" value="RING"/>
    <property type="match status" value="1"/>
</dbReference>
<evidence type="ECO:0000256" key="1">
    <source>
        <dbReference type="ARBA" id="ARBA00022723"/>
    </source>
</evidence>
<dbReference type="VEuPathDB" id="TriTrypDB:LtaPh_3507800"/>
<feature type="region of interest" description="Disordered" evidence="5">
    <location>
        <begin position="1"/>
        <end position="32"/>
    </location>
</feature>
<dbReference type="SUPFAM" id="SSF57850">
    <property type="entry name" value="RING/U-box"/>
    <property type="match status" value="1"/>
</dbReference>
<dbReference type="PROSITE" id="PS00518">
    <property type="entry name" value="ZF_RING_1"/>
    <property type="match status" value="1"/>
</dbReference>
<feature type="compositionally biased region" description="Polar residues" evidence="5">
    <location>
        <begin position="463"/>
        <end position="472"/>
    </location>
</feature>
<feature type="region of interest" description="Disordered" evidence="5">
    <location>
        <begin position="336"/>
        <end position="360"/>
    </location>
</feature>
<evidence type="ECO:0000256" key="5">
    <source>
        <dbReference type="SAM" id="MobiDB-lite"/>
    </source>
</evidence>
<keyword evidence="1" id="KW-0479">Metal-binding</keyword>
<evidence type="ECO:0000259" key="6">
    <source>
        <dbReference type="PROSITE" id="PS50089"/>
    </source>
</evidence>
<dbReference type="InterPro" id="IPR017907">
    <property type="entry name" value="Znf_RING_CS"/>
</dbReference>
<keyword evidence="8" id="KW-1185">Reference proteome</keyword>
<keyword evidence="3" id="KW-0862">Zinc</keyword>
<evidence type="ECO:0000256" key="2">
    <source>
        <dbReference type="ARBA" id="ARBA00022771"/>
    </source>
</evidence>
<evidence type="ECO:0000256" key="4">
    <source>
        <dbReference type="PROSITE-ProRule" id="PRU00175"/>
    </source>
</evidence>
<dbReference type="Gene3D" id="3.30.40.10">
    <property type="entry name" value="Zinc/RING finger domain, C3HC4 (zinc finger)"/>
    <property type="match status" value="1"/>
</dbReference>
<dbReference type="InterPro" id="IPR013083">
    <property type="entry name" value="Znf_RING/FYVE/PHD"/>
</dbReference>
<name>A0A640KU74_LEITA</name>
<evidence type="ECO:0000313" key="7">
    <source>
        <dbReference type="EMBL" id="GET92574.1"/>
    </source>
</evidence>
<dbReference type="EMBL" id="BLBS01000056">
    <property type="protein sequence ID" value="GET92574.1"/>
    <property type="molecule type" value="Genomic_DNA"/>
</dbReference>
<comment type="caution">
    <text evidence="7">The sequence shown here is derived from an EMBL/GenBank/DDBJ whole genome shotgun (WGS) entry which is preliminary data.</text>
</comment>
<feature type="compositionally biased region" description="Basic and acidic residues" evidence="5">
    <location>
        <begin position="199"/>
        <end position="209"/>
    </location>
</feature>
<keyword evidence="2 4" id="KW-0863">Zinc-finger</keyword>
<reference evidence="7" key="1">
    <citation type="submission" date="2019-11" db="EMBL/GenBank/DDBJ databases">
        <title>Leishmania tarentolae CDS.</title>
        <authorList>
            <person name="Goto Y."/>
            <person name="Yamagishi J."/>
        </authorList>
    </citation>
    <scope>NUCLEOTIDE SEQUENCE [LARGE SCALE GENOMIC DNA]</scope>
    <source>
        <strain evidence="7">Parrot Tar II</strain>
    </source>
</reference>
<feature type="compositionally biased region" description="Polar residues" evidence="5">
    <location>
        <begin position="1"/>
        <end position="11"/>
    </location>
</feature>
<feature type="domain" description="RING-type" evidence="6">
    <location>
        <begin position="109"/>
        <end position="143"/>
    </location>
</feature>
<dbReference type="GO" id="GO:0008270">
    <property type="term" value="F:zinc ion binding"/>
    <property type="evidence" value="ECO:0007669"/>
    <property type="project" value="UniProtKB-KW"/>
</dbReference>
<proteinExistence type="predicted"/>
<organism evidence="7 8">
    <name type="scientific">Leishmania tarentolae</name>
    <name type="common">Sauroleishmania tarentolae</name>
    <dbReference type="NCBI Taxonomy" id="5689"/>
    <lineage>
        <taxon>Eukaryota</taxon>
        <taxon>Discoba</taxon>
        <taxon>Euglenozoa</taxon>
        <taxon>Kinetoplastea</taxon>
        <taxon>Metakinetoplastina</taxon>
        <taxon>Trypanosomatida</taxon>
        <taxon>Trypanosomatidae</taxon>
        <taxon>Leishmaniinae</taxon>
        <taxon>Leishmania</taxon>
        <taxon>lizard Leishmania</taxon>
    </lineage>
</organism>
<feature type="region of interest" description="Disordered" evidence="5">
    <location>
        <begin position="463"/>
        <end position="482"/>
    </location>
</feature>
<dbReference type="Proteomes" id="UP000419144">
    <property type="component" value="Unassembled WGS sequence"/>
</dbReference>